<dbReference type="AlphaFoldDB" id="A0A9P7QKE8"/>
<accession>A0A9P7QKE8</accession>
<reference evidence="2 3" key="1">
    <citation type="journal article" date="2020" name="bioRxiv">
        <title>Whole genome comparisons of ergot fungi reveals the divergence and evolution of species within the genus Claviceps are the result of varying mechanisms driving genome evolution and host range expansion.</title>
        <authorList>
            <person name="Wyka S.A."/>
            <person name="Mondo S.J."/>
            <person name="Liu M."/>
            <person name="Dettman J."/>
            <person name="Nalam V."/>
            <person name="Broders K.D."/>
        </authorList>
    </citation>
    <scope>NUCLEOTIDE SEQUENCE [LARGE SCALE GENOMIC DNA]</scope>
    <source>
        <strain evidence="2 3">Clav52</strain>
    </source>
</reference>
<comment type="caution">
    <text evidence="2">The sequence shown here is derived from an EMBL/GenBank/DDBJ whole genome shotgun (WGS) entry which is preliminary data.</text>
</comment>
<sequence>PSPLRRGPATSTTAGKSKHARSLRNRNPEDRKQGSLRNLNKKFDNSIHFPADHITPEATESSYFDADDHDNASRPSMLMAYGICTLENQFNSYVLTAILQSGSYSAKPAVPQFNSYFSTAILHFGSYSTKTANLTSPTNPIATFRQLFIDNADGGA</sequence>
<dbReference type="EMBL" id="SRRH01000120">
    <property type="protein sequence ID" value="KAG6298582.1"/>
    <property type="molecule type" value="Genomic_DNA"/>
</dbReference>
<keyword evidence="3" id="KW-1185">Reference proteome</keyword>
<evidence type="ECO:0000313" key="2">
    <source>
        <dbReference type="EMBL" id="KAG6298582.1"/>
    </source>
</evidence>
<feature type="non-terminal residue" evidence="2">
    <location>
        <position position="156"/>
    </location>
</feature>
<organism evidence="2 3">
    <name type="scientific">Claviceps aff. purpurea</name>
    <dbReference type="NCBI Taxonomy" id="1967640"/>
    <lineage>
        <taxon>Eukaryota</taxon>
        <taxon>Fungi</taxon>
        <taxon>Dikarya</taxon>
        <taxon>Ascomycota</taxon>
        <taxon>Pezizomycotina</taxon>
        <taxon>Sordariomycetes</taxon>
        <taxon>Hypocreomycetidae</taxon>
        <taxon>Hypocreales</taxon>
        <taxon>Clavicipitaceae</taxon>
        <taxon>Claviceps</taxon>
    </lineage>
</organism>
<evidence type="ECO:0000313" key="3">
    <source>
        <dbReference type="Proteomes" id="UP000707071"/>
    </source>
</evidence>
<proteinExistence type="predicted"/>
<gene>
    <name evidence="2" type="ORF">E4U09_000726</name>
</gene>
<dbReference type="Proteomes" id="UP000707071">
    <property type="component" value="Unassembled WGS sequence"/>
</dbReference>
<feature type="region of interest" description="Disordered" evidence="1">
    <location>
        <begin position="1"/>
        <end position="39"/>
    </location>
</feature>
<protein>
    <submittedName>
        <fullName evidence="2">Uncharacterized protein</fullName>
    </submittedName>
</protein>
<name>A0A9P7QKE8_9HYPO</name>
<evidence type="ECO:0000256" key="1">
    <source>
        <dbReference type="SAM" id="MobiDB-lite"/>
    </source>
</evidence>